<protein>
    <recommendedName>
        <fullName evidence="2">histidine kinase</fullName>
        <ecNumber evidence="2">2.7.13.3</ecNumber>
    </recommendedName>
</protein>
<organism evidence="9 10">
    <name type="scientific">Jannaschia donghaensis</name>
    <dbReference type="NCBI Taxonomy" id="420998"/>
    <lineage>
        <taxon>Bacteria</taxon>
        <taxon>Pseudomonadati</taxon>
        <taxon>Pseudomonadota</taxon>
        <taxon>Alphaproteobacteria</taxon>
        <taxon>Rhodobacterales</taxon>
        <taxon>Roseobacteraceae</taxon>
        <taxon>Jannaschia</taxon>
    </lineage>
</organism>
<evidence type="ECO:0000259" key="8">
    <source>
        <dbReference type="PROSITE" id="PS50109"/>
    </source>
</evidence>
<keyword evidence="6 9" id="KW-0418">Kinase</keyword>
<keyword evidence="7" id="KW-0067">ATP-binding</keyword>
<accession>A0A0M6YJA1</accession>
<proteinExistence type="predicted"/>
<name>A0A0M6YJA1_9RHOB</name>
<dbReference type="PANTHER" id="PTHR43102:SF2">
    <property type="entry name" value="GAF DOMAIN-CONTAINING PROTEIN"/>
    <property type="match status" value="1"/>
</dbReference>
<dbReference type="Proteomes" id="UP000049222">
    <property type="component" value="Unassembled WGS sequence"/>
</dbReference>
<dbReference type="Pfam" id="PF02518">
    <property type="entry name" value="HATPase_c"/>
    <property type="match status" value="1"/>
</dbReference>
<feature type="domain" description="Histidine kinase" evidence="8">
    <location>
        <begin position="173"/>
        <end position="363"/>
    </location>
</feature>
<dbReference type="InterPro" id="IPR011495">
    <property type="entry name" value="Sig_transdc_His_kin_sub2_dim/P"/>
</dbReference>
<dbReference type="GO" id="GO:0004673">
    <property type="term" value="F:protein histidine kinase activity"/>
    <property type="evidence" value="ECO:0007669"/>
    <property type="project" value="UniProtKB-EC"/>
</dbReference>
<keyword evidence="10" id="KW-1185">Reference proteome</keyword>
<dbReference type="OrthoDB" id="9816309at2"/>
<dbReference type="Gene3D" id="3.30.565.10">
    <property type="entry name" value="Histidine kinase-like ATPase, C-terminal domain"/>
    <property type="match status" value="1"/>
</dbReference>
<evidence type="ECO:0000256" key="2">
    <source>
        <dbReference type="ARBA" id="ARBA00012438"/>
    </source>
</evidence>
<evidence type="ECO:0000313" key="10">
    <source>
        <dbReference type="Proteomes" id="UP000049222"/>
    </source>
</evidence>
<dbReference type="AlphaFoldDB" id="A0A0M6YJA1"/>
<dbReference type="EMBL" id="CXSU01000012">
    <property type="protein sequence ID" value="CTQ50442.1"/>
    <property type="molecule type" value="Genomic_DNA"/>
</dbReference>
<dbReference type="PANTHER" id="PTHR43102">
    <property type="entry name" value="SLR1143 PROTEIN"/>
    <property type="match status" value="1"/>
</dbReference>
<dbReference type="Gene3D" id="3.30.450.40">
    <property type="match status" value="1"/>
</dbReference>
<dbReference type="SMART" id="SM00387">
    <property type="entry name" value="HATPase_c"/>
    <property type="match status" value="1"/>
</dbReference>
<dbReference type="InterPro" id="IPR029016">
    <property type="entry name" value="GAF-like_dom_sf"/>
</dbReference>
<evidence type="ECO:0000256" key="3">
    <source>
        <dbReference type="ARBA" id="ARBA00022553"/>
    </source>
</evidence>
<dbReference type="GO" id="GO:0005524">
    <property type="term" value="F:ATP binding"/>
    <property type="evidence" value="ECO:0007669"/>
    <property type="project" value="UniProtKB-KW"/>
</dbReference>
<evidence type="ECO:0000256" key="1">
    <source>
        <dbReference type="ARBA" id="ARBA00000085"/>
    </source>
</evidence>
<evidence type="ECO:0000256" key="4">
    <source>
        <dbReference type="ARBA" id="ARBA00022679"/>
    </source>
</evidence>
<sequence length="364" mass="39776">MLAPIPANQSARLAAIKRYDLGTAAHDGAFDGLVELAAQICQCPIALVSIVRELDQKFEAVCGLDFDSTGLESSICSHAILNDGILEIPDTRLDMRTKDNPLVTNEEDPMLFYSGAPIATKTGVSLGSLCVLDRRPRRLGDTERRALRILADQVMQRLELHEALRNQDAMRREVDHRVKNSLANVSAMTRMAARRATVEVREALGAVERRIDVIVALHDDLYRAEDPDAPIDIKDYLMRIATHLRNIAPPGVEIDMDFESVAMVARRASALGILVNEMISNAFKHAFPDGRTGRVSIVGHRTKTNDYRICCTDDGVGVAGQAHKAPGLGKRIMEASASQMDGTLTTADLGHGFKVSLEFPVPTS</sequence>
<dbReference type="Pfam" id="PF07568">
    <property type="entry name" value="HisKA_2"/>
    <property type="match status" value="1"/>
</dbReference>
<dbReference type="RefSeq" id="WP_055085961.1">
    <property type="nucleotide sequence ID" value="NZ_CXSU01000012.1"/>
</dbReference>
<evidence type="ECO:0000256" key="5">
    <source>
        <dbReference type="ARBA" id="ARBA00022741"/>
    </source>
</evidence>
<dbReference type="InterPro" id="IPR005467">
    <property type="entry name" value="His_kinase_dom"/>
</dbReference>
<dbReference type="PROSITE" id="PS50109">
    <property type="entry name" value="HIS_KIN"/>
    <property type="match status" value="1"/>
</dbReference>
<evidence type="ECO:0000256" key="7">
    <source>
        <dbReference type="ARBA" id="ARBA00022840"/>
    </source>
</evidence>
<dbReference type="SMART" id="SM00065">
    <property type="entry name" value="GAF"/>
    <property type="match status" value="1"/>
</dbReference>
<dbReference type="InterPro" id="IPR011102">
    <property type="entry name" value="Sig_transdc_His_kinase_HWE"/>
</dbReference>
<keyword evidence="3" id="KW-0597">Phosphoprotein</keyword>
<dbReference type="SUPFAM" id="SSF55874">
    <property type="entry name" value="ATPase domain of HSP90 chaperone/DNA topoisomerase II/histidine kinase"/>
    <property type="match status" value="1"/>
</dbReference>
<reference evidence="9 10" key="1">
    <citation type="submission" date="2015-07" db="EMBL/GenBank/DDBJ databases">
        <authorList>
            <person name="Noorani M."/>
        </authorList>
    </citation>
    <scope>NUCLEOTIDE SEQUENCE [LARGE SCALE GENOMIC DNA]</scope>
    <source>
        <strain evidence="9 10">CECT 7802</strain>
    </source>
</reference>
<dbReference type="EC" id="2.7.13.3" evidence="2"/>
<comment type="catalytic activity">
    <reaction evidence="1">
        <text>ATP + protein L-histidine = ADP + protein N-phospho-L-histidine.</text>
        <dbReference type="EC" id="2.7.13.3"/>
    </reaction>
</comment>
<dbReference type="SMART" id="SM00911">
    <property type="entry name" value="HWE_HK"/>
    <property type="match status" value="1"/>
</dbReference>
<dbReference type="InterPro" id="IPR003018">
    <property type="entry name" value="GAF"/>
</dbReference>
<dbReference type="SUPFAM" id="SSF55781">
    <property type="entry name" value="GAF domain-like"/>
    <property type="match status" value="1"/>
</dbReference>
<dbReference type="InterPro" id="IPR036890">
    <property type="entry name" value="HATPase_C_sf"/>
</dbReference>
<evidence type="ECO:0000256" key="6">
    <source>
        <dbReference type="ARBA" id="ARBA00022777"/>
    </source>
</evidence>
<evidence type="ECO:0000313" key="9">
    <source>
        <dbReference type="EMBL" id="CTQ50442.1"/>
    </source>
</evidence>
<keyword evidence="4 9" id="KW-0808">Transferase</keyword>
<gene>
    <name evidence="9" type="primary">pdtaS_2</name>
    <name evidence="9" type="ORF">JDO7802_02466</name>
</gene>
<keyword evidence="5" id="KW-0547">Nucleotide-binding</keyword>
<dbReference type="STRING" id="420998.JDO7802_02466"/>
<dbReference type="InterPro" id="IPR003594">
    <property type="entry name" value="HATPase_dom"/>
</dbReference>
<dbReference type="Pfam" id="PF01590">
    <property type="entry name" value="GAF"/>
    <property type="match status" value="1"/>
</dbReference>